<feature type="region of interest" description="Disordered" evidence="1">
    <location>
        <begin position="140"/>
        <end position="162"/>
    </location>
</feature>
<proteinExistence type="predicted"/>
<accession>A0A7J8M5U8</accession>
<gene>
    <name evidence="2" type="ORF">Golob_017010</name>
</gene>
<keyword evidence="3" id="KW-1185">Reference proteome</keyword>
<reference evidence="2 3" key="1">
    <citation type="journal article" date="2019" name="Genome Biol. Evol.">
        <title>Insights into the evolution of the New World diploid cottons (Gossypium, subgenus Houzingenia) based on genome sequencing.</title>
        <authorList>
            <person name="Grover C.E."/>
            <person name="Arick M.A. 2nd"/>
            <person name="Thrash A."/>
            <person name="Conover J.L."/>
            <person name="Sanders W.S."/>
            <person name="Peterson D.G."/>
            <person name="Frelichowski J.E."/>
            <person name="Scheffler J.A."/>
            <person name="Scheffler B.E."/>
            <person name="Wendel J.F."/>
        </authorList>
    </citation>
    <scope>NUCLEOTIDE SEQUENCE [LARGE SCALE GENOMIC DNA]</scope>
    <source>
        <strain evidence="2">157</strain>
        <tissue evidence="2">Leaf</tissue>
    </source>
</reference>
<protein>
    <submittedName>
        <fullName evidence="2">Uncharacterized protein</fullName>
    </submittedName>
</protein>
<dbReference type="Proteomes" id="UP000593572">
    <property type="component" value="Unassembled WGS sequence"/>
</dbReference>
<sequence>MSCDEEYYLILHVGGHSVKDPYFRYVVGLQNNLRVVYDDTTIIAMLDFWVKFKEINLYVEDDMLLLLAPSPYLDKFDNKGEWSTYGDVEEINGVKADGEGVTDAQFEVDEHGGGQSGGLMIGVGNVVALANGEEESKAVLDGNKTEVWDSDEHGSLVGSNED</sequence>
<name>A0A7J8M5U8_9ROSI</name>
<feature type="compositionally biased region" description="Basic and acidic residues" evidence="1">
    <location>
        <begin position="140"/>
        <end position="154"/>
    </location>
</feature>
<comment type="caution">
    <text evidence="2">The sequence shown here is derived from an EMBL/GenBank/DDBJ whole genome shotgun (WGS) entry which is preliminary data.</text>
</comment>
<evidence type="ECO:0000313" key="3">
    <source>
        <dbReference type="Proteomes" id="UP000593572"/>
    </source>
</evidence>
<evidence type="ECO:0000256" key="1">
    <source>
        <dbReference type="SAM" id="MobiDB-lite"/>
    </source>
</evidence>
<organism evidence="2 3">
    <name type="scientific">Gossypium lobatum</name>
    <dbReference type="NCBI Taxonomy" id="34289"/>
    <lineage>
        <taxon>Eukaryota</taxon>
        <taxon>Viridiplantae</taxon>
        <taxon>Streptophyta</taxon>
        <taxon>Embryophyta</taxon>
        <taxon>Tracheophyta</taxon>
        <taxon>Spermatophyta</taxon>
        <taxon>Magnoliopsida</taxon>
        <taxon>eudicotyledons</taxon>
        <taxon>Gunneridae</taxon>
        <taxon>Pentapetalae</taxon>
        <taxon>rosids</taxon>
        <taxon>malvids</taxon>
        <taxon>Malvales</taxon>
        <taxon>Malvaceae</taxon>
        <taxon>Malvoideae</taxon>
        <taxon>Gossypium</taxon>
    </lineage>
</organism>
<dbReference type="EMBL" id="JABEZX010000007">
    <property type="protein sequence ID" value="MBA0560087.1"/>
    <property type="molecule type" value="Genomic_DNA"/>
</dbReference>
<dbReference type="AlphaFoldDB" id="A0A7J8M5U8"/>
<evidence type="ECO:0000313" key="2">
    <source>
        <dbReference type="EMBL" id="MBA0560087.1"/>
    </source>
</evidence>